<evidence type="ECO:0000313" key="3">
    <source>
        <dbReference type="Proteomes" id="UP000770717"/>
    </source>
</evidence>
<gene>
    <name evidence="2" type="ORF">GDO78_017722</name>
</gene>
<feature type="coiled-coil region" evidence="1">
    <location>
        <begin position="1"/>
        <end position="35"/>
    </location>
</feature>
<dbReference type="Proteomes" id="UP000770717">
    <property type="component" value="Unassembled WGS sequence"/>
</dbReference>
<keyword evidence="1" id="KW-0175">Coiled coil</keyword>
<evidence type="ECO:0000313" key="2">
    <source>
        <dbReference type="EMBL" id="KAG9465795.1"/>
    </source>
</evidence>
<reference evidence="2" key="1">
    <citation type="thesis" date="2020" institute="ProQuest LLC" country="789 East Eisenhower Parkway, Ann Arbor, MI, USA">
        <title>Comparative Genomics and Chromosome Evolution.</title>
        <authorList>
            <person name="Mudd A.B."/>
        </authorList>
    </citation>
    <scope>NUCLEOTIDE SEQUENCE</scope>
    <source>
        <strain evidence="2">HN-11 Male</strain>
        <tissue evidence="2">Kidney and liver</tissue>
    </source>
</reference>
<feature type="non-terminal residue" evidence="2">
    <location>
        <position position="1"/>
    </location>
</feature>
<dbReference type="EMBL" id="WNTK01002678">
    <property type="protein sequence ID" value="KAG9465795.1"/>
    <property type="molecule type" value="Genomic_DNA"/>
</dbReference>
<sequence>MKETQSSLESLLNEKLEAQRQLFDLQQQMETLQEQNHLKDTQQKSISAIDQGSQASHFENYLEQKTIKCSCKDLVQSNLTINDDLELESMNLNNSEADDEKKINQLGVELVTEELKNLKAAQQLLESERDQLKEQLEKNIEKLSRLQEEGLQNANVHEELLQKTEELEQGQISQKEEIS</sequence>
<accession>A0A8J6BL78</accession>
<keyword evidence="3" id="KW-1185">Reference proteome</keyword>
<name>A0A8J6BL78_ELECQ</name>
<feature type="coiled-coil region" evidence="1">
    <location>
        <begin position="108"/>
        <end position="153"/>
    </location>
</feature>
<evidence type="ECO:0000256" key="1">
    <source>
        <dbReference type="SAM" id="Coils"/>
    </source>
</evidence>
<organism evidence="2 3">
    <name type="scientific">Eleutherodactylus coqui</name>
    <name type="common">Puerto Rican coqui</name>
    <dbReference type="NCBI Taxonomy" id="57060"/>
    <lineage>
        <taxon>Eukaryota</taxon>
        <taxon>Metazoa</taxon>
        <taxon>Chordata</taxon>
        <taxon>Craniata</taxon>
        <taxon>Vertebrata</taxon>
        <taxon>Euteleostomi</taxon>
        <taxon>Amphibia</taxon>
        <taxon>Batrachia</taxon>
        <taxon>Anura</taxon>
        <taxon>Neobatrachia</taxon>
        <taxon>Hyloidea</taxon>
        <taxon>Eleutherodactylidae</taxon>
        <taxon>Eleutherodactylinae</taxon>
        <taxon>Eleutherodactylus</taxon>
        <taxon>Eleutherodactylus</taxon>
    </lineage>
</organism>
<protein>
    <submittedName>
        <fullName evidence="2">Uncharacterized protein</fullName>
    </submittedName>
</protein>
<proteinExistence type="predicted"/>
<comment type="caution">
    <text evidence="2">The sequence shown here is derived from an EMBL/GenBank/DDBJ whole genome shotgun (WGS) entry which is preliminary data.</text>
</comment>
<dbReference type="AlphaFoldDB" id="A0A8J6BL78"/>